<gene>
    <name evidence="3" type="primary">ie-0</name>
    <name evidence="3" type="ORF">Eudi_ORF14</name>
</gene>
<organism evidence="3 4">
    <name type="scientific">Artaxa digramma nucleopolyhedrovirus</name>
    <dbReference type="NCBI Taxonomy" id="3070910"/>
    <lineage>
        <taxon>Viruses</taxon>
        <taxon>Viruses incertae sedis</taxon>
        <taxon>Naldaviricetes</taxon>
        <taxon>Lefavirales</taxon>
        <taxon>Baculoviridae</taxon>
        <taxon>Alphabaculovirus</taxon>
        <taxon>Alphabaculovirus ardigrammae</taxon>
    </lineage>
</organism>
<dbReference type="Pfam" id="PF05290">
    <property type="entry name" value="Baculo_IE-1"/>
    <property type="match status" value="1"/>
</dbReference>
<sequence length="287" mass="33030">MQDSKTETTTATEILMIQMNGGSVVNSTMAYEQYDRLERAQVIVNNFVLLNYAYKNDDRDNNNKVVNQNQDENLDVRLNIAKQSNIKMEAFNLVDRYYKRAYDAPIDKHLRMREFENEIVISKDDVCVHYLIAQIHAVVNVIKTMCEGSVFKHNSFIFLPYCRQLKAILNYFVNDYCCASSIKSSIKMLDDLIGESLMCLDAIKLLNDCVQIMMVFSDEKLPVYECNICGNVSNEKCFLKPDECCGYKICGMCYAQLWQHCNLYPVCPVCKTSFNSVSELKANKTKI</sequence>
<evidence type="ECO:0000259" key="2">
    <source>
        <dbReference type="PROSITE" id="PS50089"/>
    </source>
</evidence>
<feature type="domain" description="RING-type" evidence="2">
    <location>
        <begin position="226"/>
        <end position="271"/>
    </location>
</feature>
<dbReference type="InterPro" id="IPR001841">
    <property type="entry name" value="Znf_RING"/>
</dbReference>
<name>A0AAE6R696_9ABAC</name>
<keyword evidence="1" id="KW-0479">Metal-binding</keyword>
<dbReference type="InterPro" id="IPR007954">
    <property type="entry name" value="Baculo_IE-1"/>
</dbReference>
<dbReference type="EMBL" id="MN233792">
    <property type="protein sequence ID" value="QHB21673.1"/>
    <property type="molecule type" value="Genomic_DNA"/>
</dbReference>
<keyword evidence="1" id="KW-0862">Zinc</keyword>
<proteinExistence type="predicted"/>
<evidence type="ECO:0000313" key="3">
    <source>
        <dbReference type="EMBL" id="QHB21673.1"/>
    </source>
</evidence>
<dbReference type="SUPFAM" id="SSF57850">
    <property type="entry name" value="RING/U-box"/>
    <property type="match status" value="1"/>
</dbReference>
<protein>
    <submittedName>
        <fullName evidence="3">Ie-0</fullName>
    </submittedName>
</protein>
<keyword evidence="1" id="KW-0863">Zinc-finger</keyword>
<keyword evidence="4" id="KW-1185">Reference proteome</keyword>
<accession>A0AAE6R696</accession>
<evidence type="ECO:0000256" key="1">
    <source>
        <dbReference type="PROSITE-ProRule" id="PRU00175"/>
    </source>
</evidence>
<dbReference type="Proteomes" id="UP000830275">
    <property type="component" value="Segment"/>
</dbReference>
<dbReference type="GO" id="GO:0008270">
    <property type="term" value="F:zinc ion binding"/>
    <property type="evidence" value="ECO:0007669"/>
    <property type="project" value="UniProtKB-KW"/>
</dbReference>
<evidence type="ECO:0000313" key="4">
    <source>
        <dbReference type="Proteomes" id="UP000830275"/>
    </source>
</evidence>
<reference evidence="3 4" key="1">
    <citation type="journal article" date="2019" name="Viruses">
        <title>Genome Analysis of a Novel Clade II.b Alphabaculovirus Obtained from Artaxa digramma.</title>
        <authorList>
            <person name="Li J."/>
            <person name="Duan X."/>
            <person name="Wang Q."/>
            <person name="Zhang L."/>
            <person name="Deng F."/>
            <person name="Wang H."/>
            <person name="Hu Z."/>
            <person name="Wang M."/>
            <person name="Wang J."/>
        </authorList>
    </citation>
    <scope>NUCLEOTIDE SEQUENCE [LARGE SCALE GENOMIC DNA]</scope>
    <source>
        <strain evidence="3 4">424</strain>
    </source>
</reference>
<dbReference type="PROSITE" id="PS50089">
    <property type="entry name" value="ZF_RING_2"/>
    <property type="match status" value="1"/>
</dbReference>